<dbReference type="Proteomes" id="UP000623467">
    <property type="component" value="Unassembled WGS sequence"/>
</dbReference>
<dbReference type="InterPro" id="IPR027417">
    <property type="entry name" value="P-loop_NTPase"/>
</dbReference>
<keyword evidence="5" id="KW-1185">Reference proteome</keyword>
<dbReference type="Gene3D" id="3.40.50.300">
    <property type="entry name" value="P-loop containing nucleotide triphosphate hydrolases"/>
    <property type="match status" value="1"/>
</dbReference>
<dbReference type="PROSITE" id="PS50837">
    <property type="entry name" value="NACHT"/>
    <property type="match status" value="1"/>
</dbReference>
<feature type="domain" description="NACHT" evidence="3">
    <location>
        <begin position="139"/>
        <end position="284"/>
    </location>
</feature>
<evidence type="ECO:0000313" key="4">
    <source>
        <dbReference type="EMBL" id="KAF7350764.1"/>
    </source>
</evidence>
<dbReference type="SUPFAM" id="SSF52540">
    <property type="entry name" value="P-loop containing nucleoside triphosphate hydrolases"/>
    <property type="match status" value="1"/>
</dbReference>
<dbReference type="Pfam" id="PF24883">
    <property type="entry name" value="NPHP3_N"/>
    <property type="match status" value="1"/>
</dbReference>
<reference evidence="4" key="1">
    <citation type="submission" date="2020-05" db="EMBL/GenBank/DDBJ databases">
        <title>Mycena genomes resolve the evolution of fungal bioluminescence.</title>
        <authorList>
            <person name="Tsai I.J."/>
        </authorList>
    </citation>
    <scope>NUCLEOTIDE SEQUENCE</scope>
    <source>
        <strain evidence="4">160909Yilan</strain>
    </source>
</reference>
<name>A0A8H6Y2I2_9AGAR</name>
<comment type="caution">
    <text evidence="4">The sequence shown here is derived from an EMBL/GenBank/DDBJ whole genome shotgun (WGS) entry which is preliminary data.</text>
</comment>
<feature type="compositionally biased region" description="Gly residues" evidence="2">
    <location>
        <begin position="18"/>
        <end position="34"/>
    </location>
</feature>
<dbReference type="EMBL" id="JACAZH010000014">
    <property type="protein sequence ID" value="KAF7350764.1"/>
    <property type="molecule type" value="Genomic_DNA"/>
</dbReference>
<proteinExistence type="predicted"/>
<accession>A0A8H6Y2I2</accession>
<feature type="region of interest" description="Disordered" evidence="2">
    <location>
        <begin position="1"/>
        <end position="34"/>
    </location>
</feature>
<evidence type="ECO:0000313" key="5">
    <source>
        <dbReference type="Proteomes" id="UP000623467"/>
    </source>
</evidence>
<dbReference type="PANTHER" id="PTHR10039">
    <property type="entry name" value="AMELOGENIN"/>
    <property type="match status" value="1"/>
</dbReference>
<protein>
    <submittedName>
        <fullName evidence="4">NACHT domain-containing protein</fullName>
    </submittedName>
</protein>
<gene>
    <name evidence="4" type="ORF">MSAN_01637500</name>
</gene>
<keyword evidence="1" id="KW-0677">Repeat</keyword>
<evidence type="ECO:0000256" key="1">
    <source>
        <dbReference type="ARBA" id="ARBA00022737"/>
    </source>
</evidence>
<organism evidence="4 5">
    <name type="scientific">Mycena sanguinolenta</name>
    <dbReference type="NCBI Taxonomy" id="230812"/>
    <lineage>
        <taxon>Eukaryota</taxon>
        <taxon>Fungi</taxon>
        <taxon>Dikarya</taxon>
        <taxon>Basidiomycota</taxon>
        <taxon>Agaricomycotina</taxon>
        <taxon>Agaricomycetes</taxon>
        <taxon>Agaricomycetidae</taxon>
        <taxon>Agaricales</taxon>
        <taxon>Marasmiineae</taxon>
        <taxon>Mycenaceae</taxon>
        <taxon>Mycena</taxon>
    </lineage>
</organism>
<dbReference type="PANTHER" id="PTHR10039:SF14">
    <property type="entry name" value="NACHT DOMAIN-CONTAINING PROTEIN"/>
    <property type="match status" value="1"/>
</dbReference>
<evidence type="ECO:0000259" key="3">
    <source>
        <dbReference type="PROSITE" id="PS50837"/>
    </source>
</evidence>
<dbReference type="InterPro" id="IPR007111">
    <property type="entry name" value="NACHT_NTPase"/>
</dbReference>
<evidence type="ECO:0000256" key="2">
    <source>
        <dbReference type="SAM" id="MobiDB-lite"/>
    </source>
</evidence>
<sequence>MFPQSSSHQTQNYFEVEGGSGGQGQGNGIGGAGGDGMGPGLSFDIWAGNLTMNNMLADNQTGGGLETGNRRNEGGRPSIHQNIHHYGAGGIDILHRAAALAAIHDSAESYPLPRCHPETRTEMLDDLRKWAMATDSESSILWLHGPAGAGKSAIMRTLASQLHDAGILGGCFFFKRGHATRGNGRTLFSTIAYQLALRIPWLRTPISQAVQNDPSIVARSIESQMRKLIYETCSPYANYGRLAILIDGLDECDDHGVQQKLLRAIRNSFSKHPIPLRFIVASRPEPQIREVFASPFYSGHYRSFNVEQSFEDVRKYLCDEFGRIHLEHHHTMANIPWPWPLPDVLEELVVRSSGHFIYASTIIKFIDDKSYRPTERLKVVQDTNSPGFDSAFDPLDQLYTTILSSAPRRSEFMPILYGETQLLLRGLHSVLQIPSDNHDSISSHHASFLDFLDNPNRSRNFTVGTSHHRIELARSLLKFCGGHLLEPKELCVVGLDVHCNLTPFIASLPVSAEVTELIPLIASINPDYIFDHEPTSFERGVESMLSWLREIPSPPHDVIRLWEDYKFIIHGLVHSGTSSYSCVDGAARLPPL</sequence>
<dbReference type="InterPro" id="IPR056884">
    <property type="entry name" value="NPHP3-like_N"/>
</dbReference>
<dbReference type="OrthoDB" id="5967843at2759"/>
<dbReference type="AlphaFoldDB" id="A0A8H6Y2I2"/>
<feature type="compositionally biased region" description="Polar residues" evidence="2">
    <location>
        <begin position="1"/>
        <end position="13"/>
    </location>
</feature>
<feature type="region of interest" description="Disordered" evidence="2">
    <location>
        <begin position="58"/>
        <end position="81"/>
    </location>
</feature>